<dbReference type="AlphaFoldDB" id="A0A1F2UKU7"/>
<dbReference type="InterPro" id="IPR012795">
    <property type="entry name" value="tRNA_Ile_lys_synt_N"/>
</dbReference>
<comment type="similarity">
    <text evidence="8">Belongs to the tRNA(Ile)-lysidine synthase family.</text>
</comment>
<comment type="subcellular location">
    <subcellularLocation>
        <location evidence="1 8">Cytoplasm</location>
    </subcellularLocation>
</comment>
<dbReference type="GO" id="GO:0005524">
    <property type="term" value="F:ATP binding"/>
    <property type="evidence" value="ECO:0007669"/>
    <property type="project" value="UniProtKB-UniRule"/>
</dbReference>
<feature type="transmembrane region" description="Helical" evidence="9">
    <location>
        <begin position="27"/>
        <end position="46"/>
    </location>
</feature>
<comment type="domain">
    <text evidence="8">The N-terminal region contains the highly conserved SGGXDS motif, predicted to be a P-loop motif involved in ATP binding.</text>
</comment>
<dbReference type="EC" id="6.3.4.19" evidence="8"/>
<evidence type="ECO:0000256" key="7">
    <source>
        <dbReference type="ARBA" id="ARBA00048539"/>
    </source>
</evidence>
<dbReference type="SUPFAM" id="SSF52402">
    <property type="entry name" value="Adenine nucleotide alpha hydrolases-like"/>
    <property type="match status" value="1"/>
</dbReference>
<keyword evidence="9" id="KW-0812">Transmembrane</keyword>
<dbReference type="SMART" id="SM00977">
    <property type="entry name" value="TilS_C"/>
    <property type="match status" value="1"/>
</dbReference>
<dbReference type="SUPFAM" id="SSF82829">
    <property type="entry name" value="MesJ substrate recognition domain-like"/>
    <property type="match status" value="1"/>
</dbReference>
<keyword evidence="6 8" id="KW-0067">ATP-binding</keyword>
<evidence type="ECO:0000313" key="12">
    <source>
        <dbReference type="Proteomes" id="UP000178086"/>
    </source>
</evidence>
<dbReference type="GO" id="GO:0006400">
    <property type="term" value="P:tRNA modification"/>
    <property type="evidence" value="ECO:0007669"/>
    <property type="project" value="UniProtKB-UniRule"/>
</dbReference>
<keyword evidence="3 8" id="KW-0436">Ligase</keyword>
<feature type="binding site" evidence="8">
    <location>
        <begin position="65"/>
        <end position="70"/>
    </location>
    <ligand>
        <name>ATP</name>
        <dbReference type="ChEBI" id="CHEBI:30616"/>
    </ligand>
</feature>
<evidence type="ECO:0000256" key="4">
    <source>
        <dbReference type="ARBA" id="ARBA00022694"/>
    </source>
</evidence>
<dbReference type="GO" id="GO:0005737">
    <property type="term" value="C:cytoplasm"/>
    <property type="evidence" value="ECO:0007669"/>
    <property type="project" value="UniProtKB-SubCell"/>
</dbReference>
<evidence type="ECO:0000313" key="11">
    <source>
        <dbReference type="EMBL" id="OFW33620.1"/>
    </source>
</evidence>
<accession>A0A1F2UKU7</accession>
<dbReference type="HAMAP" id="MF_01161">
    <property type="entry name" value="tRNA_Ile_lys_synt"/>
    <property type="match status" value="1"/>
</dbReference>
<evidence type="ECO:0000256" key="2">
    <source>
        <dbReference type="ARBA" id="ARBA00022490"/>
    </source>
</evidence>
<dbReference type="InterPro" id="IPR011063">
    <property type="entry name" value="TilS/TtcA_N"/>
</dbReference>
<dbReference type="PANTHER" id="PTHR43033:SF1">
    <property type="entry name" value="TRNA(ILE)-LYSIDINE SYNTHASE-RELATED"/>
    <property type="match status" value="1"/>
</dbReference>
<name>A0A1F2UKU7_9ACTN</name>
<dbReference type="NCBIfam" id="TIGR02432">
    <property type="entry name" value="lysidine_TilS_N"/>
    <property type="match status" value="1"/>
</dbReference>
<evidence type="ECO:0000256" key="9">
    <source>
        <dbReference type="SAM" id="Phobius"/>
    </source>
</evidence>
<comment type="catalytic activity">
    <reaction evidence="7 8">
        <text>cytidine(34) in tRNA(Ile2) + L-lysine + ATP = lysidine(34) in tRNA(Ile2) + AMP + diphosphate + H(+)</text>
        <dbReference type="Rhea" id="RHEA:43744"/>
        <dbReference type="Rhea" id="RHEA-COMP:10625"/>
        <dbReference type="Rhea" id="RHEA-COMP:10670"/>
        <dbReference type="ChEBI" id="CHEBI:15378"/>
        <dbReference type="ChEBI" id="CHEBI:30616"/>
        <dbReference type="ChEBI" id="CHEBI:32551"/>
        <dbReference type="ChEBI" id="CHEBI:33019"/>
        <dbReference type="ChEBI" id="CHEBI:82748"/>
        <dbReference type="ChEBI" id="CHEBI:83665"/>
        <dbReference type="ChEBI" id="CHEBI:456215"/>
        <dbReference type="EC" id="6.3.4.19"/>
    </reaction>
</comment>
<gene>
    <name evidence="8" type="primary">tilS</name>
    <name evidence="11" type="ORF">A2074_02265</name>
</gene>
<evidence type="ECO:0000256" key="1">
    <source>
        <dbReference type="ARBA" id="ARBA00004496"/>
    </source>
</evidence>
<organism evidence="11 12">
    <name type="scientific">Candidatus Aquicultor primus</name>
    <dbReference type="NCBI Taxonomy" id="1797195"/>
    <lineage>
        <taxon>Bacteria</taxon>
        <taxon>Bacillati</taxon>
        <taxon>Actinomycetota</taxon>
        <taxon>Candidatus Aquicultoria</taxon>
        <taxon>Candidatus Aquicultorales</taxon>
        <taxon>Candidatus Aquicultoraceae</taxon>
        <taxon>Candidatus Aquicultor</taxon>
    </lineage>
</organism>
<evidence type="ECO:0000256" key="8">
    <source>
        <dbReference type="HAMAP-Rule" id="MF_01161"/>
    </source>
</evidence>
<dbReference type="Pfam" id="PF11734">
    <property type="entry name" value="TilS_C"/>
    <property type="match status" value="1"/>
</dbReference>
<dbReference type="GO" id="GO:0032267">
    <property type="term" value="F:tRNA(Ile)-lysidine synthase activity"/>
    <property type="evidence" value="ECO:0007669"/>
    <property type="project" value="UniProtKB-EC"/>
</dbReference>
<evidence type="ECO:0000256" key="5">
    <source>
        <dbReference type="ARBA" id="ARBA00022741"/>
    </source>
</evidence>
<evidence type="ECO:0000256" key="6">
    <source>
        <dbReference type="ARBA" id="ARBA00022840"/>
    </source>
</evidence>
<protein>
    <recommendedName>
        <fullName evidence="8">tRNA(Ile)-lysidine synthase</fullName>
        <ecNumber evidence="8">6.3.4.19</ecNumber>
    </recommendedName>
    <alternativeName>
        <fullName evidence="8">tRNA(Ile)-2-lysyl-cytidine synthase</fullName>
    </alternativeName>
    <alternativeName>
        <fullName evidence="8">tRNA(Ile)-lysidine synthetase</fullName>
    </alternativeName>
</protein>
<dbReference type="EMBL" id="MELI01000062">
    <property type="protein sequence ID" value="OFW33620.1"/>
    <property type="molecule type" value="Genomic_DNA"/>
</dbReference>
<keyword evidence="9" id="KW-0472">Membrane</keyword>
<proteinExistence type="inferred from homology"/>
<keyword evidence="5 8" id="KW-0547">Nucleotide-binding</keyword>
<dbReference type="InterPro" id="IPR012094">
    <property type="entry name" value="tRNA_Ile_lys_synt"/>
</dbReference>
<dbReference type="Gene3D" id="3.40.50.620">
    <property type="entry name" value="HUPs"/>
    <property type="match status" value="1"/>
</dbReference>
<evidence type="ECO:0000259" key="10">
    <source>
        <dbReference type="SMART" id="SM00977"/>
    </source>
</evidence>
<dbReference type="InterPro" id="IPR014729">
    <property type="entry name" value="Rossmann-like_a/b/a_fold"/>
</dbReference>
<dbReference type="InterPro" id="IPR012796">
    <property type="entry name" value="Lysidine-tRNA-synth_C"/>
</dbReference>
<keyword evidence="2 8" id="KW-0963">Cytoplasm</keyword>
<dbReference type="SUPFAM" id="SSF56037">
    <property type="entry name" value="PheT/TilS domain"/>
    <property type="match status" value="1"/>
</dbReference>
<keyword evidence="4 8" id="KW-0819">tRNA processing</keyword>
<dbReference type="NCBIfam" id="TIGR02433">
    <property type="entry name" value="lysidine_TilS_C"/>
    <property type="match status" value="1"/>
</dbReference>
<evidence type="ECO:0000256" key="3">
    <source>
        <dbReference type="ARBA" id="ARBA00022598"/>
    </source>
</evidence>
<dbReference type="Pfam" id="PF01171">
    <property type="entry name" value="ATP_bind_3"/>
    <property type="match status" value="1"/>
</dbReference>
<feature type="domain" description="Lysidine-tRNA(Ile) synthetase C-terminal" evidence="10">
    <location>
        <begin position="421"/>
        <end position="493"/>
    </location>
</feature>
<dbReference type="PANTHER" id="PTHR43033">
    <property type="entry name" value="TRNA(ILE)-LYSIDINE SYNTHASE-RELATED"/>
    <property type="match status" value="1"/>
</dbReference>
<comment type="function">
    <text evidence="8">Ligates lysine onto the cytidine present at position 34 of the AUA codon-specific tRNA(Ile) that contains the anticodon CAU, in an ATP-dependent manner. Cytidine is converted to lysidine, thus changing the amino acid specificity of the tRNA from methionine to isoleucine.</text>
</comment>
<keyword evidence="9" id="KW-1133">Transmembrane helix</keyword>
<dbReference type="Gene3D" id="1.20.59.20">
    <property type="match status" value="1"/>
</dbReference>
<comment type="caution">
    <text evidence="11">The sequence shown here is derived from an EMBL/GenBank/DDBJ whole genome shotgun (WGS) entry which is preliminary data.</text>
</comment>
<sequence>MPDLARAAKVIILVKVTEDIWSPRGRFLFWLVITLVGASFFDRVLMTINKHDMLRRGESVLVAVSGGPDSVALLHVLKRLQPVLDLDLIVFHLNHKLRGLEADADARFVGEFAAGMGLKVMPVECDVRLLMERERLSLEEAAREARYREMERLAAELDIDKIALGHHADDQAETFLMRLLRGTGLEGLGSIKPVRDGYVRPLIDETKSEILQYVEEHALEYRVDASNRDESILRNRVRHKLMPLLSEYNPSFQETILNTIEIVREDQSFIEEIVAGIFSRHAQREPGLIRLPIVEITNQPLAIERRLVRLAIRSVKGDLRGIEFKHVEGIISGLRHGSGRMEIDLPGQITARVEYEQLIIGERKLFEALQFESIELKVPGVTRIDALAVEINAELSEPAGLVFGRNGDVAHLDAAVAGSGLKLRVRRPGDSFRPFGMTGEKKLQDLFVDKKISKRERNRVPIIESDGKIAWVAGFRIDDSFRVTERTKEVLVLRLLRL</sequence>
<reference evidence="11 12" key="1">
    <citation type="journal article" date="2016" name="Nat. Commun.">
        <title>Thousands of microbial genomes shed light on interconnected biogeochemical processes in an aquifer system.</title>
        <authorList>
            <person name="Anantharaman K."/>
            <person name="Brown C.T."/>
            <person name="Hug L.A."/>
            <person name="Sharon I."/>
            <person name="Castelle C.J."/>
            <person name="Probst A.J."/>
            <person name="Thomas B.C."/>
            <person name="Singh A."/>
            <person name="Wilkins M.J."/>
            <person name="Karaoz U."/>
            <person name="Brodie E.L."/>
            <person name="Williams K.H."/>
            <person name="Hubbard S.S."/>
            <person name="Banfield J.F."/>
        </authorList>
    </citation>
    <scope>NUCLEOTIDE SEQUENCE [LARGE SCALE GENOMIC DNA]</scope>
</reference>
<dbReference type="CDD" id="cd01992">
    <property type="entry name" value="TilS_N"/>
    <property type="match status" value="1"/>
</dbReference>
<dbReference type="Proteomes" id="UP000178086">
    <property type="component" value="Unassembled WGS sequence"/>
</dbReference>